<gene>
    <name evidence="5" type="ORF">BST47_30150</name>
</gene>
<dbReference type="InterPro" id="IPR023213">
    <property type="entry name" value="CAT-like_dom_sf"/>
</dbReference>
<evidence type="ECO:0000313" key="5">
    <source>
        <dbReference type="EMBL" id="ORB59719.1"/>
    </source>
</evidence>
<dbReference type="InterPro" id="IPR036736">
    <property type="entry name" value="ACP-like_sf"/>
</dbReference>
<dbReference type="GO" id="GO:0005829">
    <property type="term" value="C:cytosol"/>
    <property type="evidence" value="ECO:0007669"/>
    <property type="project" value="TreeGrafter"/>
</dbReference>
<dbReference type="PANTHER" id="PTHR45527:SF1">
    <property type="entry name" value="FATTY ACID SYNTHASE"/>
    <property type="match status" value="1"/>
</dbReference>
<dbReference type="AlphaFoldDB" id="A0A1X0J9X3"/>
<evidence type="ECO:0000256" key="1">
    <source>
        <dbReference type="ARBA" id="ARBA00001957"/>
    </source>
</evidence>
<evidence type="ECO:0000256" key="3">
    <source>
        <dbReference type="ARBA" id="ARBA00022553"/>
    </source>
</evidence>
<dbReference type="RefSeq" id="WP_133056271.1">
    <property type="nucleotide sequence ID" value="NZ_MVIM01000067.1"/>
</dbReference>
<dbReference type="Gene3D" id="3.30.559.10">
    <property type="entry name" value="Chloramphenicol acetyltransferase-like domain"/>
    <property type="match status" value="1"/>
</dbReference>
<keyword evidence="2" id="KW-0596">Phosphopantetheine</keyword>
<dbReference type="Gene3D" id="1.10.1200.10">
    <property type="entry name" value="ACP-like"/>
    <property type="match status" value="1"/>
</dbReference>
<name>A0A1X0J9X3_9MYCO</name>
<keyword evidence="3" id="KW-0597">Phosphoprotein</keyword>
<evidence type="ECO:0000256" key="2">
    <source>
        <dbReference type="ARBA" id="ARBA00022450"/>
    </source>
</evidence>
<sequence length="104" mass="11125">IYAQVLGLERVGVDDSFFELGGDSISAMRVVAAVNAGLDSHLGVRVLFEAPTVAALAPLIGVEGTGLEPLRKVLRPQVVPLSFAQSRLWFIDQLHGPSPVYNMP</sequence>
<dbReference type="FunFam" id="1.10.1200.10:FF:000005">
    <property type="entry name" value="Nonribosomal peptide synthetase 1"/>
    <property type="match status" value="1"/>
</dbReference>
<dbReference type="InterPro" id="IPR009081">
    <property type="entry name" value="PP-bd_ACP"/>
</dbReference>
<comment type="cofactor">
    <cofactor evidence="1">
        <name>pantetheine 4'-phosphate</name>
        <dbReference type="ChEBI" id="CHEBI:47942"/>
    </cofactor>
</comment>
<dbReference type="PROSITE" id="PS50075">
    <property type="entry name" value="CARRIER"/>
    <property type="match status" value="1"/>
</dbReference>
<dbReference type="InterPro" id="IPR006162">
    <property type="entry name" value="Ppantetheine_attach_site"/>
</dbReference>
<dbReference type="GO" id="GO:0044550">
    <property type="term" value="P:secondary metabolite biosynthetic process"/>
    <property type="evidence" value="ECO:0007669"/>
    <property type="project" value="TreeGrafter"/>
</dbReference>
<dbReference type="OrthoDB" id="2472181at2"/>
<dbReference type="EMBL" id="MVIM01000067">
    <property type="protein sequence ID" value="ORB59719.1"/>
    <property type="molecule type" value="Genomic_DNA"/>
</dbReference>
<reference evidence="5 6" key="1">
    <citation type="submission" date="2017-02" db="EMBL/GenBank/DDBJ databases">
        <title>The new phylogeny of genus Mycobacterium.</title>
        <authorList>
            <person name="Tortoli E."/>
            <person name="Trovato A."/>
            <person name="Cirillo D.M."/>
        </authorList>
    </citation>
    <scope>NUCLEOTIDE SEQUENCE [LARGE SCALE GENOMIC DNA]</scope>
    <source>
        <strain evidence="5 6">DSM 44338</strain>
    </source>
</reference>
<dbReference type="PROSITE" id="PS00012">
    <property type="entry name" value="PHOSPHOPANTETHEINE"/>
    <property type="match status" value="1"/>
</dbReference>
<dbReference type="Proteomes" id="UP000192411">
    <property type="component" value="Unassembled WGS sequence"/>
</dbReference>
<protein>
    <recommendedName>
        <fullName evidence="4">Carrier domain-containing protein</fullName>
    </recommendedName>
</protein>
<dbReference type="STRING" id="75922.BST47_30150"/>
<dbReference type="Pfam" id="PF00550">
    <property type="entry name" value="PP-binding"/>
    <property type="match status" value="1"/>
</dbReference>
<evidence type="ECO:0000259" key="4">
    <source>
        <dbReference type="PROSITE" id="PS50075"/>
    </source>
</evidence>
<feature type="non-terminal residue" evidence="5">
    <location>
        <position position="1"/>
    </location>
</feature>
<feature type="domain" description="Carrier" evidence="4">
    <location>
        <begin position="1"/>
        <end position="64"/>
    </location>
</feature>
<dbReference type="SUPFAM" id="SSF47336">
    <property type="entry name" value="ACP-like"/>
    <property type="match status" value="1"/>
</dbReference>
<feature type="non-terminal residue" evidence="5">
    <location>
        <position position="104"/>
    </location>
</feature>
<comment type="caution">
    <text evidence="5">The sequence shown here is derived from an EMBL/GenBank/DDBJ whole genome shotgun (WGS) entry which is preliminary data.</text>
</comment>
<dbReference type="PANTHER" id="PTHR45527">
    <property type="entry name" value="NONRIBOSOMAL PEPTIDE SYNTHETASE"/>
    <property type="match status" value="1"/>
</dbReference>
<keyword evidence="6" id="KW-1185">Reference proteome</keyword>
<proteinExistence type="predicted"/>
<dbReference type="GO" id="GO:0031177">
    <property type="term" value="F:phosphopantetheine binding"/>
    <property type="evidence" value="ECO:0007669"/>
    <property type="project" value="TreeGrafter"/>
</dbReference>
<accession>A0A1X0J9X3</accession>
<dbReference type="GO" id="GO:0043041">
    <property type="term" value="P:amino acid activation for nonribosomal peptide biosynthetic process"/>
    <property type="evidence" value="ECO:0007669"/>
    <property type="project" value="TreeGrafter"/>
</dbReference>
<organism evidence="5 6">
    <name type="scientific">Mycolicibacterium tusciae</name>
    <dbReference type="NCBI Taxonomy" id="75922"/>
    <lineage>
        <taxon>Bacteria</taxon>
        <taxon>Bacillati</taxon>
        <taxon>Actinomycetota</taxon>
        <taxon>Actinomycetes</taxon>
        <taxon>Mycobacteriales</taxon>
        <taxon>Mycobacteriaceae</taxon>
        <taxon>Mycolicibacterium</taxon>
    </lineage>
</organism>
<evidence type="ECO:0000313" key="6">
    <source>
        <dbReference type="Proteomes" id="UP000192411"/>
    </source>
</evidence>